<evidence type="ECO:0000313" key="5">
    <source>
        <dbReference type="Proteomes" id="UP000248198"/>
    </source>
</evidence>
<feature type="domain" description="FecR protein" evidence="2">
    <location>
        <begin position="138"/>
        <end position="226"/>
    </location>
</feature>
<proteinExistence type="predicted"/>
<protein>
    <submittedName>
        <fullName evidence="4">FecR family protein</fullName>
    </submittedName>
</protein>
<name>A0A318UFM5_9SPHI</name>
<sequence length="341" mass="39132">MENKHKSLIRKYIHQECTKEEIEEVKKLMLHAGTQQLFDEVLSENWNGPQPAENTNLPHLNERLQQFYKKLAAEEENSLEKNTREQVQVRKLKKRKYWSYAAVWAFVVLAAGTYGILQFKKTPVQEQLAVREVNNPLGQRSRVVLPDSSEVFLGAGSKLRFPERFAAKTREISLEGEAFFQVTKNPDKPFIIHTGTVQTRVLGTSFHIEAFKDFPLTVSVATGKVRVDDYAGHVLKSLAVLLPGQKVSYAFNKAMQSEVNIDEVKDWKDGRLVFHRSSLKEITTTLERWYNVKIDYRSSSKSKEEISVVLQGKEPLSKIMKILAATGHFKYQINSNHVRIN</sequence>
<feature type="transmembrane region" description="Helical" evidence="1">
    <location>
        <begin position="97"/>
        <end position="117"/>
    </location>
</feature>
<dbReference type="EMBL" id="QKLU01000003">
    <property type="protein sequence ID" value="PYF75202.1"/>
    <property type="molecule type" value="Genomic_DNA"/>
</dbReference>
<dbReference type="PIRSF" id="PIRSF018266">
    <property type="entry name" value="FecR"/>
    <property type="match status" value="1"/>
</dbReference>
<dbReference type="Gene3D" id="3.55.50.30">
    <property type="match status" value="1"/>
</dbReference>
<comment type="caution">
    <text evidence="4">The sequence shown here is derived from an EMBL/GenBank/DDBJ whole genome shotgun (WGS) entry which is preliminary data.</text>
</comment>
<accession>A0A318UFM5</accession>
<evidence type="ECO:0000259" key="2">
    <source>
        <dbReference type="Pfam" id="PF04773"/>
    </source>
</evidence>
<dbReference type="RefSeq" id="WP_110830353.1">
    <property type="nucleotide sequence ID" value="NZ_QKLU01000003.1"/>
</dbReference>
<dbReference type="AlphaFoldDB" id="A0A318UFM5"/>
<keyword evidence="5" id="KW-1185">Reference proteome</keyword>
<evidence type="ECO:0000313" key="4">
    <source>
        <dbReference type="EMBL" id="PYF75202.1"/>
    </source>
</evidence>
<dbReference type="InterPro" id="IPR032508">
    <property type="entry name" value="FecR_C"/>
</dbReference>
<dbReference type="Pfam" id="PF04773">
    <property type="entry name" value="FecR"/>
    <property type="match status" value="1"/>
</dbReference>
<dbReference type="PANTHER" id="PTHR30273">
    <property type="entry name" value="PERIPLASMIC SIGNAL SENSOR AND SIGMA FACTOR ACTIVATOR FECR-RELATED"/>
    <property type="match status" value="1"/>
</dbReference>
<feature type="domain" description="Protein FecR C-terminal" evidence="3">
    <location>
        <begin position="271"/>
        <end position="340"/>
    </location>
</feature>
<dbReference type="InterPro" id="IPR006860">
    <property type="entry name" value="FecR"/>
</dbReference>
<reference evidence="4 5" key="1">
    <citation type="submission" date="2018-06" db="EMBL/GenBank/DDBJ databases">
        <title>Genomic Encyclopedia of Archaeal and Bacterial Type Strains, Phase II (KMG-II): from individual species to whole genera.</title>
        <authorList>
            <person name="Goeker M."/>
        </authorList>
    </citation>
    <scope>NUCLEOTIDE SEQUENCE [LARGE SCALE GENOMIC DNA]</scope>
    <source>
        <strain evidence="4 5">DSM 27372</strain>
    </source>
</reference>
<keyword evidence="1" id="KW-0472">Membrane</keyword>
<dbReference type="PANTHER" id="PTHR30273:SF2">
    <property type="entry name" value="PROTEIN FECR"/>
    <property type="match status" value="1"/>
</dbReference>
<organism evidence="4 5">
    <name type="scientific">Pedobacter nutrimenti</name>
    <dbReference type="NCBI Taxonomy" id="1241337"/>
    <lineage>
        <taxon>Bacteria</taxon>
        <taxon>Pseudomonadati</taxon>
        <taxon>Bacteroidota</taxon>
        <taxon>Sphingobacteriia</taxon>
        <taxon>Sphingobacteriales</taxon>
        <taxon>Sphingobacteriaceae</taxon>
        <taxon>Pedobacter</taxon>
    </lineage>
</organism>
<dbReference type="InterPro" id="IPR012373">
    <property type="entry name" value="Ferrdict_sens_TM"/>
</dbReference>
<dbReference type="GO" id="GO:0016989">
    <property type="term" value="F:sigma factor antagonist activity"/>
    <property type="evidence" value="ECO:0007669"/>
    <property type="project" value="TreeGrafter"/>
</dbReference>
<keyword evidence="1" id="KW-0812">Transmembrane</keyword>
<dbReference type="Proteomes" id="UP000248198">
    <property type="component" value="Unassembled WGS sequence"/>
</dbReference>
<gene>
    <name evidence="4" type="ORF">B0O44_103652</name>
</gene>
<dbReference type="OrthoDB" id="1119382at2"/>
<dbReference type="Gene3D" id="2.60.120.1440">
    <property type="match status" value="1"/>
</dbReference>
<evidence type="ECO:0000256" key="1">
    <source>
        <dbReference type="SAM" id="Phobius"/>
    </source>
</evidence>
<keyword evidence="1" id="KW-1133">Transmembrane helix</keyword>
<dbReference type="Pfam" id="PF16344">
    <property type="entry name" value="FecR_C"/>
    <property type="match status" value="1"/>
</dbReference>
<evidence type="ECO:0000259" key="3">
    <source>
        <dbReference type="Pfam" id="PF16344"/>
    </source>
</evidence>